<dbReference type="EMBL" id="SNUZ01000007">
    <property type="protein sequence ID" value="MCL3787264.1"/>
    <property type="molecule type" value="Genomic_DNA"/>
</dbReference>
<sequence>MEEMLKSILRKLSNALKGLKKISNDVDTIKAAVSKDLQNKNIEYSFFEMYSSNTFLKVKANLFKSEKVMFSFVDKSNPNNIRSIDCFLTFGEALLLAEEAKSSLLKKCANEKAKGNQYPTESYTSPFGGVNEAGCKKRNLRTDGKALSRYFKIGAGSKSEIIFTAESRAGHSNDKGLIVPEKGKAELTIRVPMGYKDLLIMGKLIDANIMAYLSAQYTHNAYRSDYNGNKTDSYTTQTQSYEPIPYAPQAVPAMPQPYNPNYYSA</sequence>
<name>A0ABT0NGM7_9FIRM</name>
<dbReference type="RefSeq" id="WP_249376248.1">
    <property type="nucleotide sequence ID" value="NZ_SNUZ01000007.1"/>
</dbReference>
<comment type="caution">
    <text evidence="1">The sequence shown here is derived from an EMBL/GenBank/DDBJ whole genome shotgun (WGS) entry which is preliminary data.</text>
</comment>
<gene>
    <name evidence="1" type="ORF">E2N93_04395</name>
</gene>
<dbReference type="Proteomes" id="UP001056693">
    <property type="component" value="Unassembled WGS sequence"/>
</dbReference>
<reference evidence="1 2" key="1">
    <citation type="submission" date="2019-03" db="EMBL/GenBank/DDBJ databases">
        <authorList>
            <person name="Molinero N."/>
            <person name="Sanchez B."/>
            <person name="Walker A."/>
            <person name="Duncan S."/>
            <person name="Delgado S."/>
            <person name="Margolles A."/>
        </authorList>
    </citation>
    <scope>NUCLEOTIDE SEQUENCE [LARGE SCALE GENOMIC DNA]</scope>
    <source>
        <strain evidence="1 2">IPLA60002</strain>
    </source>
</reference>
<proteinExistence type="predicted"/>
<organism evidence="1 2">
    <name type="scientific">Ruminococcus bromii</name>
    <dbReference type="NCBI Taxonomy" id="40518"/>
    <lineage>
        <taxon>Bacteria</taxon>
        <taxon>Bacillati</taxon>
        <taxon>Bacillota</taxon>
        <taxon>Clostridia</taxon>
        <taxon>Eubacteriales</taxon>
        <taxon>Oscillospiraceae</taxon>
        <taxon>Ruminococcus</taxon>
    </lineage>
</organism>
<protein>
    <submittedName>
        <fullName evidence="1">Uncharacterized protein</fullName>
    </submittedName>
</protein>
<accession>A0ABT0NGM7</accession>
<keyword evidence="2" id="KW-1185">Reference proteome</keyword>
<evidence type="ECO:0000313" key="1">
    <source>
        <dbReference type="EMBL" id="MCL3787264.1"/>
    </source>
</evidence>
<evidence type="ECO:0000313" key="2">
    <source>
        <dbReference type="Proteomes" id="UP001056693"/>
    </source>
</evidence>